<proteinExistence type="predicted"/>
<evidence type="ECO:0000313" key="2">
    <source>
        <dbReference type="EnsemblMetazoa" id="PPA08044.1"/>
    </source>
</evidence>
<feature type="compositionally biased region" description="Polar residues" evidence="1">
    <location>
        <begin position="222"/>
        <end position="264"/>
    </location>
</feature>
<feature type="compositionally biased region" description="Basic and acidic residues" evidence="1">
    <location>
        <begin position="388"/>
        <end position="397"/>
    </location>
</feature>
<dbReference type="AlphaFoldDB" id="A0A2A6CGM5"/>
<feature type="compositionally biased region" description="Low complexity" evidence="1">
    <location>
        <begin position="197"/>
        <end position="213"/>
    </location>
</feature>
<feature type="compositionally biased region" description="Acidic residues" evidence="1">
    <location>
        <begin position="369"/>
        <end position="382"/>
    </location>
</feature>
<accession>A0A2A6CGM5</accession>
<dbReference type="EnsemblMetazoa" id="PPA08044.1">
    <property type="protein sequence ID" value="PPA08044.1"/>
    <property type="gene ID" value="WBGene00097598"/>
</dbReference>
<evidence type="ECO:0000256" key="1">
    <source>
        <dbReference type="SAM" id="MobiDB-lite"/>
    </source>
</evidence>
<protein>
    <submittedName>
        <fullName evidence="2">Uncharacterized protein</fullName>
    </submittedName>
</protein>
<feature type="compositionally biased region" description="Low complexity" evidence="1">
    <location>
        <begin position="166"/>
        <end position="183"/>
    </location>
</feature>
<feature type="compositionally biased region" description="Acidic residues" evidence="1">
    <location>
        <begin position="512"/>
        <end position="525"/>
    </location>
</feature>
<feature type="compositionally biased region" description="Basic residues" evidence="1">
    <location>
        <begin position="1"/>
        <end position="11"/>
    </location>
</feature>
<reference evidence="2" key="2">
    <citation type="submission" date="2022-06" db="UniProtKB">
        <authorList>
            <consortium name="EnsemblMetazoa"/>
        </authorList>
    </citation>
    <scope>IDENTIFICATION</scope>
    <source>
        <strain evidence="2">PS312</strain>
    </source>
</reference>
<accession>A0A8R1U869</accession>
<feature type="compositionally biased region" description="Low complexity" evidence="1">
    <location>
        <begin position="688"/>
        <end position="698"/>
    </location>
</feature>
<feature type="compositionally biased region" description="Basic and acidic residues" evidence="1">
    <location>
        <begin position="428"/>
        <end position="441"/>
    </location>
</feature>
<dbReference type="PANTHER" id="PTHR31534">
    <property type="entry name" value="ATAXIN 7, ISOFORM A"/>
    <property type="match status" value="1"/>
</dbReference>
<gene>
    <name evidence="2" type="primary">WBGene00097598</name>
</gene>
<name>A0A2A6CGM5_PRIPA</name>
<keyword evidence="3" id="KW-1185">Reference proteome</keyword>
<dbReference type="PANTHER" id="PTHR31534:SF3">
    <property type="entry name" value="HPC2-RELATED DOMAIN-CONTAINING PROTEIN"/>
    <property type="match status" value="1"/>
</dbReference>
<feature type="compositionally biased region" description="Basic and acidic residues" evidence="1">
    <location>
        <begin position="595"/>
        <end position="607"/>
    </location>
</feature>
<dbReference type="InterPro" id="IPR053109">
    <property type="entry name" value="Ser/Thr-Kinase-Related"/>
</dbReference>
<organism evidence="2 3">
    <name type="scientific">Pristionchus pacificus</name>
    <name type="common">Parasitic nematode worm</name>
    <dbReference type="NCBI Taxonomy" id="54126"/>
    <lineage>
        <taxon>Eukaryota</taxon>
        <taxon>Metazoa</taxon>
        <taxon>Ecdysozoa</taxon>
        <taxon>Nematoda</taxon>
        <taxon>Chromadorea</taxon>
        <taxon>Rhabditida</taxon>
        <taxon>Rhabditina</taxon>
        <taxon>Diplogasteromorpha</taxon>
        <taxon>Diplogasteroidea</taxon>
        <taxon>Neodiplogasteridae</taxon>
        <taxon>Pristionchus</taxon>
    </lineage>
</organism>
<reference evidence="3" key="1">
    <citation type="journal article" date="2008" name="Nat. Genet.">
        <title>The Pristionchus pacificus genome provides a unique perspective on nematode lifestyle and parasitism.</title>
        <authorList>
            <person name="Dieterich C."/>
            <person name="Clifton S.W."/>
            <person name="Schuster L.N."/>
            <person name="Chinwalla A."/>
            <person name="Delehaunty K."/>
            <person name="Dinkelacker I."/>
            <person name="Fulton L."/>
            <person name="Fulton R."/>
            <person name="Godfrey J."/>
            <person name="Minx P."/>
            <person name="Mitreva M."/>
            <person name="Roeseler W."/>
            <person name="Tian H."/>
            <person name="Witte H."/>
            <person name="Yang S.P."/>
            <person name="Wilson R.K."/>
            <person name="Sommer R.J."/>
        </authorList>
    </citation>
    <scope>NUCLEOTIDE SEQUENCE [LARGE SCALE GENOMIC DNA]</scope>
    <source>
        <strain evidence="3">PS312</strain>
    </source>
</reference>
<feature type="region of interest" description="Disordered" evidence="1">
    <location>
        <begin position="575"/>
        <end position="611"/>
    </location>
</feature>
<feature type="region of interest" description="Disordered" evidence="1">
    <location>
        <begin position="1"/>
        <end position="21"/>
    </location>
</feature>
<feature type="compositionally biased region" description="Basic and acidic residues" evidence="1">
    <location>
        <begin position="500"/>
        <end position="511"/>
    </location>
</feature>
<feature type="region of interest" description="Disordered" evidence="1">
    <location>
        <begin position="670"/>
        <end position="790"/>
    </location>
</feature>
<sequence length="809" mass="87708">MTKRNGRTRRHGTNEMATDGRKGRVSPIVAGSENIEYTMIDLVRSVERLHFCKSGDRKDTVMWTDVKKHYKKTTGRVLSTEAFNKLAGVTGASRKDLIAGPLAGLLVAEDPAALVLRFKYDANKGDPLINHRYYLEASGAKTTVHNAPDALSPRRLADLTNTGNGSTMSPSRSETSSASLSPTCLSQISTDPDTEALSPVSTSSPLSSVPLSPDTREYVTANDDQPTVGDSSFMTARTSPMTSDWETSPSSRGTATPDGSPSNYDQEKTLNLLDVSHGTADETIGASEILRDMDTPVKDEEVVRGEEEEKAEKIEEEKREDSFEDGSDKENHLVESAALSVAKPVEATETAADDVDVVSHPPPPSAVDEVVDVPDAIEEVEVETSPHPQKEKEHEGEEEKETSEPAEVVESTEEEKKVDEKVEEEGEVERQEEREEEHDLAAGDGPVPLQEEESAPPSLPSTPVPVEKDEEKVVEEMTTTTFSSSDETLLTVIERGPTIVHDEDVEEKKQEEQEEEREERMEGEDGEKKEDEVVQVEKKVEEPAAGDSSAAAAAVVAESIVEDQVTEVVGECVVKEDEEEEERSKRVKRQTSPVEEVKEMGKQPDDDVRMDDEVVVVDTVVNTEPVAQLSSAAPEPVTAVTEDAAHSITEEPTTMVSPATVAPMVQPKLQQLQTPPPPPSHEPMETISLNSYSSSSSLGTRHIDRPPSPTSDDVDMNDVLAGGPALDVHTPSVTAPITLQPKPASRAQPEEEDDSEMITHQPVIDESDAPSTTLAAISPKDDGTTAASPDDLALRRAQPAKKFPCCTIV</sequence>
<feature type="compositionally biased region" description="Basic and acidic residues" evidence="1">
    <location>
        <begin position="290"/>
        <end position="333"/>
    </location>
</feature>
<dbReference type="Proteomes" id="UP000005239">
    <property type="component" value="Unassembled WGS sequence"/>
</dbReference>
<feature type="region of interest" description="Disordered" evidence="1">
    <location>
        <begin position="290"/>
        <end position="534"/>
    </location>
</feature>
<feature type="compositionally biased region" description="Basic and acidic residues" evidence="1">
    <location>
        <begin position="466"/>
        <end position="475"/>
    </location>
</feature>
<evidence type="ECO:0000313" key="3">
    <source>
        <dbReference type="Proteomes" id="UP000005239"/>
    </source>
</evidence>
<feature type="region of interest" description="Disordered" evidence="1">
    <location>
        <begin position="145"/>
        <end position="266"/>
    </location>
</feature>